<comment type="caution">
    <text evidence="5">The sequence shown here is derived from an EMBL/GenBank/DDBJ whole genome shotgun (WGS) entry which is preliminary data.</text>
</comment>
<keyword evidence="6" id="KW-1185">Reference proteome</keyword>
<sequence>MTPKLIFASVATSTMMLLLLGCSDDSGTMQAAQSQQKAPCQEAIPQWWRNSSFNDGQDLSFYHLANYFTEFREAEQNLCLDPGADLNQLLSSGLSVDAADASGRTALMQALIFHEGQQPTQFIDWLLNNGAAVNQADNNGVTALYFSPNGVITELLINHNAEVKHRDANGRTPFMARLAGNGITEEETQLLLSQGAEVNAKDKYGLTPLLYLTSQSSTAVSPKSIVGVLVQNGADIATTDEQGATALMRATYAVEFSALAEALIEAGIDVNATDNNGRTVLFYIVTKFGDFYQRNSDIAPGDSRNLRPILDLLKQADLDFNIADDDGYTAINYALKADNTNIASLLEEYGATP</sequence>
<gene>
    <name evidence="5" type="ORF">GCM10025791_18850</name>
</gene>
<evidence type="ECO:0000256" key="2">
    <source>
        <dbReference type="ARBA" id="ARBA00023043"/>
    </source>
</evidence>
<name>A0AAV3U2Y3_9ALTE</name>
<protein>
    <recommendedName>
        <fullName evidence="7">Ankyrin repeat domain-containing protein</fullName>
    </recommendedName>
</protein>
<evidence type="ECO:0000256" key="1">
    <source>
        <dbReference type="ARBA" id="ARBA00022737"/>
    </source>
</evidence>
<evidence type="ECO:0000313" key="6">
    <source>
        <dbReference type="Proteomes" id="UP001409585"/>
    </source>
</evidence>
<evidence type="ECO:0008006" key="7">
    <source>
        <dbReference type="Google" id="ProtNLM"/>
    </source>
</evidence>
<dbReference type="Pfam" id="PF00023">
    <property type="entry name" value="Ank"/>
    <property type="match status" value="1"/>
</dbReference>
<dbReference type="Gene3D" id="1.25.40.20">
    <property type="entry name" value="Ankyrin repeat-containing domain"/>
    <property type="match status" value="3"/>
</dbReference>
<feature type="signal peptide" evidence="4">
    <location>
        <begin position="1"/>
        <end position="31"/>
    </location>
</feature>
<proteinExistence type="predicted"/>
<feature type="repeat" description="ANK" evidence="3">
    <location>
        <begin position="169"/>
        <end position="203"/>
    </location>
</feature>
<evidence type="ECO:0000256" key="4">
    <source>
        <dbReference type="SAM" id="SignalP"/>
    </source>
</evidence>
<dbReference type="PANTHER" id="PTHR24180">
    <property type="entry name" value="CYCLIN-DEPENDENT KINASE INHIBITOR 2C-RELATED"/>
    <property type="match status" value="1"/>
</dbReference>
<dbReference type="Proteomes" id="UP001409585">
    <property type="component" value="Unassembled WGS sequence"/>
</dbReference>
<dbReference type="SMART" id="SM00248">
    <property type="entry name" value="ANK"/>
    <property type="match status" value="6"/>
</dbReference>
<accession>A0AAV3U2Y3</accession>
<keyword evidence="4" id="KW-0732">Signal</keyword>
<organism evidence="5 6">
    <name type="scientific">Halioxenophilus aromaticivorans</name>
    <dbReference type="NCBI Taxonomy" id="1306992"/>
    <lineage>
        <taxon>Bacteria</taxon>
        <taxon>Pseudomonadati</taxon>
        <taxon>Pseudomonadota</taxon>
        <taxon>Gammaproteobacteria</taxon>
        <taxon>Alteromonadales</taxon>
        <taxon>Alteromonadaceae</taxon>
        <taxon>Halioxenophilus</taxon>
    </lineage>
</organism>
<dbReference type="AlphaFoldDB" id="A0AAV3U2Y3"/>
<dbReference type="InterPro" id="IPR002110">
    <property type="entry name" value="Ankyrin_rpt"/>
</dbReference>
<evidence type="ECO:0000313" key="5">
    <source>
        <dbReference type="EMBL" id="GAA4940732.1"/>
    </source>
</evidence>
<dbReference type="PROSITE" id="PS50297">
    <property type="entry name" value="ANK_REP_REGION"/>
    <property type="match status" value="2"/>
</dbReference>
<evidence type="ECO:0000256" key="3">
    <source>
        <dbReference type="PROSITE-ProRule" id="PRU00023"/>
    </source>
</evidence>
<dbReference type="RefSeq" id="WP_345420681.1">
    <property type="nucleotide sequence ID" value="NZ_AP031496.1"/>
</dbReference>
<feature type="repeat" description="ANK" evidence="3">
    <location>
        <begin position="326"/>
        <end position="353"/>
    </location>
</feature>
<dbReference type="PROSITE" id="PS51257">
    <property type="entry name" value="PROKAR_LIPOPROTEIN"/>
    <property type="match status" value="1"/>
</dbReference>
<dbReference type="Pfam" id="PF12796">
    <property type="entry name" value="Ank_2"/>
    <property type="match status" value="1"/>
</dbReference>
<reference evidence="6" key="1">
    <citation type="journal article" date="2019" name="Int. J. Syst. Evol. Microbiol.">
        <title>The Global Catalogue of Microorganisms (GCM) 10K type strain sequencing project: providing services to taxonomists for standard genome sequencing and annotation.</title>
        <authorList>
            <consortium name="The Broad Institute Genomics Platform"/>
            <consortium name="The Broad Institute Genome Sequencing Center for Infectious Disease"/>
            <person name="Wu L."/>
            <person name="Ma J."/>
        </authorList>
    </citation>
    <scope>NUCLEOTIDE SEQUENCE [LARGE SCALE GENOMIC DNA]</scope>
    <source>
        <strain evidence="6">JCM 19134</strain>
    </source>
</reference>
<dbReference type="InterPro" id="IPR036770">
    <property type="entry name" value="Ankyrin_rpt-contain_sf"/>
</dbReference>
<feature type="repeat" description="ANK" evidence="3">
    <location>
        <begin position="204"/>
        <end position="241"/>
    </location>
</feature>
<dbReference type="PANTHER" id="PTHR24180:SF45">
    <property type="entry name" value="POLY [ADP-RIBOSE] POLYMERASE TANKYRASE"/>
    <property type="match status" value="1"/>
</dbReference>
<keyword evidence="1" id="KW-0677">Repeat</keyword>
<dbReference type="SUPFAM" id="SSF48403">
    <property type="entry name" value="Ankyrin repeat"/>
    <property type="match status" value="1"/>
</dbReference>
<dbReference type="PROSITE" id="PS50088">
    <property type="entry name" value="ANK_REPEAT"/>
    <property type="match status" value="5"/>
</dbReference>
<dbReference type="InterPro" id="IPR051637">
    <property type="entry name" value="Ank_repeat_dom-contain_49"/>
</dbReference>
<feature type="repeat" description="ANK" evidence="3">
    <location>
        <begin position="242"/>
        <end position="275"/>
    </location>
</feature>
<feature type="repeat" description="ANK" evidence="3">
    <location>
        <begin position="102"/>
        <end position="138"/>
    </location>
</feature>
<dbReference type="EMBL" id="BAABLX010000011">
    <property type="protein sequence ID" value="GAA4940732.1"/>
    <property type="molecule type" value="Genomic_DNA"/>
</dbReference>
<keyword evidence="2 3" id="KW-0040">ANK repeat</keyword>
<feature type="chain" id="PRO_5043539734" description="Ankyrin repeat domain-containing protein" evidence="4">
    <location>
        <begin position="32"/>
        <end position="353"/>
    </location>
</feature>